<reference evidence="2 3" key="1">
    <citation type="submission" date="2019-02" db="EMBL/GenBank/DDBJ databases">
        <title>Genome sequencing of the rare red list fungi Phellinidium pouzarii.</title>
        <authorList>
            <person name="Buettner E."/>
            <person name="Kellner H."/>
        </authorList>
    </citation>
    <scope>NUCLEOTIDE SEQUENCE [LARGE SCALE GENOMIC DNA]</scope>
    <source>
        <strain evidence="2 3">DSM 108285</strain>
    </source>
</reference>
<accession>A0A4S4LD21</accession>
<protein>
    <submittedName>
        <fullName evidence="2">Uncharacterized protein</fullName>
    </submittedName>
</protein>
<comment type="caution">
    <text evidence="2">The sequence shown here is derived from an EMBL/GenBank/DDBJ whole genome shotgun (WGS) entry which is preliminary data.</text>
</comment>
<name>A0A4S4LD21_9AGAM</name>
<feature type="compositionally biased region" description="Basic and acidic residues" evidence="1">
    <location>
        <begin position="109"/>
        <end position="126"/>
    </location>
</feature>
<keyword evidence="3" id="KW-1185">Reference proteome</keyword>
<feature type="region of interest" description="Disordered" evidence="1">
    <location>
        <begin position="109"/>
        <end position="133"/>
    </location>
</feature>
<proteinExistence type="predicted"/>
<dbReference type="Proteomes" id="UP000308199">
    <property type="component" value="Unassembled WGS sequence"/>
</dbReference>
<dbReference type="AlphaFoldDB" id="A0A4S4LD21"/>
<evidence type="ECO:0000313" key="2">
    <source>
        <dbReference type="EMBL" id="THH09702.1"/>
    </source>
</evidence>
<feature type="region of interest" description="Disordered" evidence="1">
    <location>
        <begin position="32"/>
        <end position="55"/>
    </location>
</feature>
<gene>
    <name evidence="2" type="ORF">EW145_g1834</name>
</gene>
<evidence type="ECO:0000256" key="1">
    <source>
        <dbReference type="SAM" id="MobiDB-lite"/>
    </source>
</evidence>
<organism evidence="2 3">
    <name type="scientific">Phellinidium pouzarii</name>
    <dbReference type="NCBI Taxonomy" id="167371"/>
    <lineage>
        <taxon>Eukaryota</taxon>
        <taxon>Fungi</taxon>
        <taxon>Dikarya</taxon>
        <taxon>Basidiomycota</taxon>
        <taxon>Agaricomycotina</taxon>
        <taxon>Agaricomycetes</taxon>
        <taxon>Hymenochaetales</taxon>
        <taxon>Hymenochaetaceae</taxon>
        <taxon>Phellinidium</taxon>
    </lineage>
</organism>
<evidence type="ECO:0000313" key="3">
    <source>
        <dbReference type="Proteomes" id="UP000308199"/>
    </source>
</evidence>
<sequence>MSAHALLAAHNLAVADAFFASIRHELARCAPHAHHPHAHPQGADGGSFHADVHPEPKMLATPSADCVFDRFSEEVERFCAVYDGTLRIFGEAKRAWIAVDYARGKGRLAREKAKQGEEDLGTKTETEAGFEVP</sequence>
<dbReference type="EMBL" id="SGPK01000055">
    <property type="protein sequence ID" value="THH09702.1"/>
    <property type="molecule type" value="Genomic_DNA"/>
</dbReference>
<dbReference type="OrthoDB" id="27601at2759"/>